<evidence type="ECO:0000256" key="6">
    <source>
        <dbReference type="ARBA" id="ARBA00022679"/>
    </source>
</evidence>
<feature type="transmembrane region" description="Helical" evidence="12">
    <location>
        <begin position="379"/>
        <end position="399"/>
    </location>
</feature>
<feature type="transmembrane region" description="Helical" evidence="12">
    <location>
        <begin position="129"/>
        <end position="149"/>
    </location>
</feature>
<evidence type="ECO:0000256" key="12">
    <source>
        <dbReference type="SAM" id="Phobius"/>
    </source>
</evidence>
<gene>
    <name evidence="14" type="ORF">ACFOD4_12965</name>
</gene>
<dbReference type="EC" id="2.7.1.19" evidence="3"/>
<feature type="domain" description="Phosphoribulokinase/uridine kinase" evidence="13">
    <location>
        <begin position="418"/>
        <end position="594"/>
    </location>
</feature>
<dbReference type="Pfam" id="PF00485">
    <property type="entry name" value="PRK"/>
    <property type="match status" value="1"/>
</dbReference>
<dbReference type="PANTHER" id="PTHR10285">
    <property type="entry name" value="URIDINE KINASE"/>
    <property type="match status" value="1"/>
</dbReference>
<evidence type="ECO:0000256" key="3">
    <source>
        <dbReference type="ARBA" id="ARBA00012042"/>
    </source>
</evidence>
<keyword evidence="9" id="KW-0067">ATP-binding</keyword>
<sequence length="708" mass="78082">MALTSALLPADLRGNPWFHFGLAIRIAAVLLLVPDLQSDGYTPFMVRALSAPGLDPWTGFLNQTGYPPDFFAGPVMLLVQAPFVGLGMLAGSLAGNAAAGAQVALGATLLMVDYLLLRALRRLHQGAEGHVLCIYWLSPIVLFITYWYGDTDVVPALLMVLGLLLLKQGMTARAGIVFGLAIGAKLVMIALLPFLAVFLWTHRRHRDRLPRFLVGSLATILLLLGPPLLFSPALHQMLLHNPKLLLVSPGMVSILDIDVAVGAGHKLYLMPLVYLLGLYGAWTVGRMSFSLLSIVLGVAFLVVLLLTPSAVGWYLWLVPFLVAYRLRAERRGMLLVLAFSAAFVLHKLIMTPMPGLPLLGLESGAMPFLLGDAEADLRLSSLLFSMLTALGMVLALTMLRRGLEENDFFGLSQHPVAIGIAGDSGTGKDTLALSLAGLFAEGAVTGISGDDYHLFERRGKLWQAFTHLDPRANDLEGFTRDALSLIEWRPIHCRHYDHATGLFTPPRRIQASDVVMVTGLHALYPPQLRERLDLAAYLDMDEALRRFFKIRRDVRQRGHAMEKVLASIERRMPDFEAFIRPQRDHADVVFSLLPADPELIRNPDYLGPVPLKLRVRIRSAVNIDRLARLLIALCGTQVDVTQAVGHRMAELVIDGSDVQAEDIQLTAQQMVPHLEELLARRPNWQAGMTGIMQLIILLQLAELRPKRR</sequence>
<proteinExistence type="inferred from homology"/>
<evidence type="ECO:0000313" key="14">
    <source>
        <dbReference type="EMBL" id="MFC3125973.1"/>
    </source>
</evidence>
<keyword evidence="12" id="KW-1133">Transmembrane helix</keyword>
<reference evidence="15" key="1">
    <citation type="journal article" date="2019" name="Int. J. Syst. Evol. Microbiol.">
        <title>The Global Catalogue of Microorganisms (GCM) 10K type strain sequencing project: providing services to taxonomists for standard genome sequencing and annotation.</title>
        <authorList>
            <consortium name="The Broad Institute Genomics Platform"/>
            <consortium name="The Broad Institute Genome Sequencing Center for Infectious Disease"/>
            <person name="Wu L."/>
            <person name="Ma J."/>
        </authorList>
    </citation>
    <scope>NUCLEOTIDE SEQUENCE [LARGE SCALE GENOMIC DNA]</scope>
    <source>
        <strain evidence="15">KCTC 52094</strain>
    </source>
</reference>
<comment type="caution">
    <text evidence="14">The sequence shown here is derived from an EMBL/GenBank/DDBJ whole genome shotgun (WGS) entry which is preliminary data.</text>
</comment>
<evidence type="ECO:0000256" key="10">
    <source>
        <dbReference type="ARBA" id="ARBA00031382"/>
    </source>
</evidence>
<evidence type="ECO:0000256" key="5">
    <source>
        <dbReference type="ARBA" id="ARBA00022567"/>
    </source>
</evidence>
<evidence type="ECO:0000256" key="4">
    <source>
        <dbReference type="ARBA" id="ARBA00022531"/>
    </source>
</evidence>
<feature type="transmembrane region" description="Helical" evidence="12">
    <location>
        <begin position="174"/>
        <end position="200"/>
    </location>
</feature>
<evidence type="ECO:0000256" key="2">
    <source>
        <dbReference type="ARBA" id="ARBA00009719"/>
    </source>
</evidence>
<dbReference type="Gene3D" id="3.40.50.300">
    <property type="entry name" value="P-loop containing nucleotide triphosphate hydrolases"/>
    <property type="match status" value="1"/>
</dbReference>
<dbReference type="Proteomes" id="UP001595593">
    <property type="component" value="Unassembled WGS sequence"/>
</dbReference>
<keyword evidence="6" id="KW-0808">Transferase</keyword>
<evidence type="ECO:0000256" key="9">
    <source>
        <dbReference type="ARBA" id="ARBA00022840"/>
    </source>
</evidence>
<feature type="transmembrane region" description="Helical" evidence="12">
    <location>
        <begin position="291"/>
        <end position="322"/>
    </location>
</feature>
<evidence type="ECO:0000256" key="8">
    <source>
        <dbReference type="ARBA" id="ARBA00022777"/>
    </source>
</evidence>
<keyword evidence="12" id="KW-0472">Membrane</keyword>
<dbReference type="EMBL" id="JBHRTN010000011">
    <property type="protein sequence ID" value="MFC3125973.1"/>
    <property type="molecule type" value="Genomic_DNA"/>
</dbReference>
<dbReference type="RefSeq" id="WP_379597032.1">
    <property type="nucleotide sequence ID" value="NZ_JBHRTN010000011.1"/>
</dbReference>
<keyword evidence="7" id="KW-0547">Nucleotide-binding</keyword>
<comment type="pathway">
    <text evidence="1">Carbohydrate biosynthesis; Calvin cycle.</text>
</comment>
<protein>
    <recommendedName>
        <fullName evidence="3">phosphoribulokinase</fullName>
        <ecNumber evidence="3">2.7.1.19</ecNumber>
    </recommendedName>
    <alternativeName>
        <fullName evidence="10">Phosphopentokinase</fullName>
    </alternativeName>
</protein>
<dbReference type="InterPro" id="IPR006083">
    <property type="entry name" value="PRK/URK"/>
</dbReference>
<keyword evidence="12" id="KW-0812">Transmembrane</keyword>
<evidence type="ECO:0000256" key="11">
    <source>
        <dbReference type="ARBA" id="ARBA00047663"/>
    </source>
</evidence>
<comment type="catalytic activity">
    <reaction evidence="11">
        <text>D-ribulose 5-phosphate + ATP = D-ribulose 1,5-bisphosphate + ADP + H(+)</text>
        <dbReference type="Rhea" id="RHEA:19365"/>
        <dbReference type="ChEBI" id="CHEBI:15378"/>
        <dbReference type="ChEBI" id="CHEBI:30616"/>
        <dbReference type="ChEBI" id="CHEBI:57870"/>
        <dbReference type="ChEBI" id="CHEBI:58121"/>
        <dbReference type="ChEBI" id="CHEBI:456216"/>
        <dbReference type="EC" id="2.7.1.19"/>
    </reaction>
</comment>
<evidence type="ECO:0000256" key="1">
    <source>
        <dbReference type="ARBA" id="ARBA00005215"/>
    </source>
</evidence>
<evidence type="ECO:0000256" key="7">
    <source>
        <dbReference type="ARBA" id="ARBA00022741"/>
    </source>
</evidence>
<evidence type="ECO:0000313" key="15">
    <source>
        <dbReference type="Proteomes" id="UP001595593"/>
    </source>
</evidence>
<keyword evidence="5" id="KW-0113">Calvin cycle</keyword>
<keyword evidence="8" id="KW-0418">Kinase</keyword>
<feature type="transmembrane region" description="Helical" evidence="12">
    <location>
        <begin position="212"/>
        <end position="230"/>
    </location>
</feature>
<accession>A0ABV7FZX7</accession>
<keyword evidence="4" id="KW-0602">Photosynthesis</keyword>
<feature type="transmembrane region" description="Helical" evidence="12">
    <location>
        <begin position="334"/>
        <end position="359"/>
    </location>
</feature>
<comment type="similarity">
    <text evidence="2">Belongs to the phosphoribulokinase family.</text>
</comment>
<dbReference type="InterPro" id="IPR027417">
    <property type="entry name" value="P-loop_NTPase"/>
</dbReference>
<dbReference type="SUPFAM" id="SSF52540">
    <property type="entry name" value="P-loop containing nucleoside triphosphate hydrolases"/>
    <property type="match status" value="1"/>
</dbReference>
<organism evidence="14 15">
    <name type="scientific">Teichococcus globiformis</name>
    <dbReference type="NCBI Taxonomy" id="2307229"/>
    <lineage>
        <taxon>Bacteria</taxon>
        <taxon>Pseudomonadati</taxon>
        <taxon>Pseudomonadota</taxon>
        <taxon>Alphaproteobacteria</taxon>
        <taxon>Acetobacterales</taxon>
        <taxon>Roseomonadaceae</taxon>
        <taxon>Roseomonas</taxon>
    </lineage>
</organism>
<feature type="transmembrane region" description="Helical" evidence="12">
    <location>
        <begin position="97"/>
        <end position="117"/>
    </location>
</feature>
<dbReference type="InterPro" id="IPR006082">
    <property type="entry name" value="PRK"/>
</dbReference>
<feature type="transmembrane region" description="Helical" evidence="12">
    <location>
        <begin position="70"/>
        <end position="91"/>
    </location>
</feature>
<evidence type="ECO:0000259" key="13">
    <source>
        <dbReference type="Pfam" id="PF00485"/>
    </source>
</evidence>
<keyword evidence="15" id="KW-1185">Reference proteome</keyword>
<feature type="transmembrane region" description="Helical" evidence="12">
    <location>
        <begin position="17"/>
        <end position="36"/>
    </location>
</feature>
<dbReference type="PRINTS" id="PR00478">
    <property type="entry name" value="PHRIBLKINASE"/>
</dbReference>
<name>A0ABV7FZX7_9PROT</name>
<feature type="transmembrane region" description="Helical" evidence="12">
    <location>
        <begin position="268"/>
        <end position="285"/>
    </location>
</feature>